<organism evidence="2 3">
    <name type="scientific">Meloidogyne incognita</name>
    <name type="common">Southern root-knot nematode worm</name>
    <name type="synonym">Oxyuris incognita</name>
    <dbReference type="NCBI Taxonomy" id="6306"/>
    <lineage>
        <taxon>Eukaryota</taxon>
        <taxon>Metazoa</taxon>
        <taxon>Ecdysozoa</taxon>
        <taxon>Nematoda</taxon>
        <taxon>Chromadorea</taxon>
        <taxon>Rhabditida</taxon>
        <taxon>Tylenchina</taxon>
        <taxon>Tylenchomorpha</taxon>
        <taxon>Tylenchoidea</taxon>
        <taxon>Meloidogynidae</taxon>
        <taxon>Meloidogyninae</taxon>
        <taxon>Meloidogyne</taxon>
        <taxon>Meloidogyne incognita group</taxon>
    </lineage>
</organism>
<name>A0A914LEQ9_MELIC</name>
<reference evidence="3" key="1">
    <citation type="submission" date="2022-11" db="UniProtKB">
        <authorList>
            <consortium name="WormBaseParasite"/>
        </authorList>
    </citation>
    <scope>IDENTIFICATION</scope>
</reference>
<feature type="region of interest" description="Disordered" evidence="1">
    <location>
        <begin position="120"/>
        <end position="155"/>
    </location>
</feature>
<evidence type="ECO:0000256" key="1">
    <source>
        <dbReference type="SAM" id="MobiDB-lite"/>
    </source>
</evidence>
<keyword evidence="2" id="KW-1185">Reference proteome</keyword>
<dbReference type="WBParaSite" id="Minc3s00447g12467">
    <property type="protein sequence ID" value="Minc3s00447g12467"/>
    <property type="gene ID" value="Minc3s00447g12467"/>
</dbReference>
<evidence type="ECO:0000313" key="2">
    <source>
        <dbReference type="Proteomes" id="UP000887563"/>
    </source>
</evidence>
<feature type="compositionally biased region" description="Polar residues" evidence="1">
    <location>
        <begin position="43"/>
        <end position="60"/>
    </location>
</feature>
<feature type="compositionally biased region" description="Acidic residues" evidence="1">
    <location>
        <begin position="133"/>
        <end position="143"/>
    </location>
</feature>
<feature type="region of interest" description="Disordered" evidence="1">
    <location>
        <begin position="34"/>
        <end position="64"/>
    </location>
</feature>
<protein>
    <submittedName>
        <fullName evidence="3">Uncharacterized protein</fullName>
    </submittedName>
</protein>
<dbReference type="Proteomes" id="UP000887563">
    <property type="component" value="Unplaced"/>
</dbReference>
<proteinExistence type="predicted"/>
<evidence type="ECO:0000313" key="3">
    <source>
        <dbReference type="WBParaSite" id="Minc3s00447g12467"/>
    </source>
</evidence>
<dbReference type="AlphaFoldDB" id="A0A914LEQ9"/>
<accession>A0A914LEQ9</accession>
<sequence length="179" mass="21091">MKNYREQNKEKHSQYMSIYYQKNKEKLKEYQRKHYNQKKKNVQSDNNEGTSFVNPQTGDFTNKGKLPIVCEEEGNIFNQVEECNNGEDDQNQIEVEDPNKMGEDDKIDLNKKILPLDLNKEEGNLSNQREVDNDGEENQIEVEDPNKTLGDDINQIDSDKKKFLFDLNKMPEDEELEDH</sequence>